<comment type="catalytic activity">
    <reaction evidence="16 24">
        <text>ATP + H2O + phospholipidSide 1 = ADP + phosphate + phospholipidSide 2.</text>
        <dbReference type="EC" id="7.6.2.1"/>
    </reaction>
</comment>
<feature type="active site" description="4-aspartylphosphate intermediate" evidence="21">
    <location>
        <position position="523"/>
    </location>
</feature>
<feature type="binding site" evidence="22">
    <location>
        <position position="943"/>
    </location>
    <ligand>
        <name>ATP</name>
        <dbReference type="ChEBI" id="CHEBI:30616"/>
    </ligand>
</feature>
<protein>
    <recommendedName>
        <fullName evidence="24">Phospholipid-transporting ATPase</fullName>
        <ecNumber evidence="24">7.6.2.1</ecNumber>
    </recommendedName>
</protein>
<dbReference type="GO" id="GO:0140346">
    <property type="term" value="F:phosphatidylserine flippase activity"/>
    <property type="evidence" value="ECO:0007669"/>
    <property type="project" value="UniProtKB-ARBA"/>
</dbReference>
<feature type="transmembrane region" description="Helical" evidence="24">
    <location>
        <begin position="76"/>
        <end position="93"/>
    </location>
</feature>
<evidence type="ECO:0000256" key="3">
    <source>
        <dbReference type="ARBA" id="ARBA00008109"/>
    </source>
</evidence>
<dbReference type="PROSITE" id="PS00154">
    <property type="entry name" value="ATPASE_E1_E2"/>
    <property type="match status" value="1"/>
</dbReference>
<comment type="catalytic activity">
    <reaction evidence="18">
        <text>a beta-D-glucosyl-(1&lt;-&gt;1')-N-acylsphing-4-enine(out) + ATP + H2O = a beta-D-glucosyl-(1&lt;-&gt;1')-N-acylsphing-4-enine(in) + ADP + phosphate + H(+)</text>
        <dbReference type="Rhea" id="RHEA:66036"/>
        <dbReference type="ChEBI" id="CHEBI:15377"/>
        <dbReference type="ChEBI" id="CHEBI:15378"/>
        <dbReference type="ChEBI" id="CHEBI:22801"/>
        <dbReference type="ChEBI" id="CHEBI:30616"/>
        <dbReference type="ChEBI" id="CHEBI:43474"/>
        <dbReference type="ChEBI" id="CHEBI:456216"/>
    </reaction>
    <physiologicalReaction direction="left-to-right" evidence="18">
        <dbReference type="Rhea" id="RHEA:66037"/>
    </physiologicalReaction>
</comment>
<keyword evidence="6" id="KW-0597">Phosphoprotein</keyword>
<dbReference type="PANTHER" id="PTHR24092">
    <property type="entry name" value="PROBABLE PHOSPHOLIPID-TRANSPORTING ATPASE"/>
    <property type="match status" value="1"/>
</dbReference>
<accession>A0A061B0E5</accession>
<evidence type="ECO:0000256" key="23">
    <source>
        <dbReference type="PIRSR" id="PIRSR606539-3"/>
    </source>
</evidence>
<feature type="region of interest" description="Disordered" evidence="25">
    <location>
        <begin position="1270"/>
        <end position="1291"/>
    </location>
</feature>
<dbReference type="InterPro" id="IPR023299">
    <property type="entry name" value="ATPase_P-typ_cyto_dom_N"/>
</dbReference>
<dbReference type="GO" id="GO:0016887">
    <property type="term" value="F:ATP hydrolysis activity"/>
    <property type="evidence" value="ECO:0007669"/>
    <property type="project" value="InterPro"/>
</dbReference>
<dbReference type="EC" id="7.6.2.1" evidence="24"/>
<feature type="domain" description="P-type ATPase C-terminal" evidence="27">
    <location>
        <begin position="995"/>
        <end position="1244"/>
    </location>
</feature>
<dbReference type="Gene3D" id="3.40.50.1000">
    <property type="entry name" value="HAD superfamily/HAD-like"/>
    <property type="match status" value="1"/>
</dbReference>
<dbReference type="NCBIfam" id="TIGR01494">
    <property type="entry name" value="ATPase_P-type"/>
    <property type="match status" value="1"/>
</dbReference>
<feature type="transmembrane region" description="Helical" evidence="24">
    <location>
        <begin position="99"/>
        <end position="118"/>
    </location>
</feature>
<dbReference type="SUPFAM" id="SSF81665">
    <property type="entry name" value="Calcium ATPase, transmembrane domain M"/>
    <property type="match status" value="1"/>
</dbReference>
<dbReference type="Gene3D" id="3.40.1110.10">
    <property type="entry name" value="Calcium-transporting ATPase, cytoplasmic domain N"/>
    <property type="match status" value="1"/>
</dbReference>
<dbReference type="InterPro" id="IPR001757">
    <property type="entry name" value="P_typ_ATPase"/>
</dbReference>
<feature type="binding site" evidence="23">
    <location>
        <position position="973"/>
    </location>
    <ligand>
        <name>Mg(2+)</name>
        <dbReference type="ChEBI" id="CHEBI:18420"/>
    </ligand>
</feature>
<evidence type="ECO:0000256" key="11">
    <source>
        <dbReference type="ARBA" id="ARBA00022842"/>
    </source>
</evidence>
<dbReference type="PhylomeDB" id="A0A061B0E5"/>
<keyword evidence="4" id="KW-0813">Transport</keyword>
<feature type="binding site" evidence="22">
    <location>
        <position position="697"/>
    </location>
    <ligand>
        <name>ATP</name>
        <dbReference type="ChEBI" id="CHEBI:30616"/>
    </ligand>
</feature>
<feature type="transmembrane region" description="Helical" evidence="24">
    <location>
        <begin position="1175"/>
        <end position="1195"/>
    </location>
</feature>
<dbReference type="InterPro" id="IPR032630">
    <property type="entry name" value="P_typ_ATPase_c"/>
</dbReference>
<dbReference type="SUPFAM" id="SSF81660">
    <property type="entry name" value="Metal cation-transporting ATPase, ATP-binding domain N"/>
    <property type="match status" value="1"/>
</dbReference>
<evidence type="ECO:0000256" key="7">
    <source>
        <dbReference type="ARBA" id="ARBA00022692"/>
    </source>
</evidence>
<dbReference type="InterPro" id="IPR032631">
    <property type="entry name" value="P-type_ATPase_N"/>
</dbReference>
<feature type="transmembrane region" description="Helical" evidence="24">
    <location>
        <begin position="1109"/>
        <end position="1136"/>
    </location>
</feature>
<keyword evidence="9 22" id="KW-0547">Nucleotide-binding</keyword>
<sequence length="1320" mass="149601">MKFFDKLEEKLHNFFDPPLELKPRTVYFNYDTLPEEELDPKTGRPKNKFDQNSIRTTKYTPFSFIPKNIFFQFKNIANIYFLFLIILGAFQVFGVQSPGLAAVPLIVIVIITAIKDAFEDSRRTISDLELNNNPTYILSGIPNNNVDETHLSFKEKFDNVNSTLFVKMVRFFTSLVGKKDSKLNKIGQPRGSIETQTRFSSDYNRESLDHQRNSIDQNLNPGNEAPLTVQDQIARNVTRTSQAPGSSHVKFSRASWKDIKVGDLVRIRNNEEAPADMVILSTSDEDSKCFVETKNLDGETNLKAREGLHTTSNIKRSRDLLNYQMHVKSEAPNLDMYSYRGSLNWTDDEGEQQEPINLNNIILRGSTLRNTRWAIGLVLFTGHETKIMLNSGMTPSKRSRISKELNLSAIINFGVLFILCFISGMVNGFFYRDDNTSFKYYEFKAYASTPAANGVLSFFVAMILYQTLVPISLYISVEIIKTAQAYFIYSDVDMYYEPLDYPCTPKSWAISDDLGQIEYIFSDKTGTLTQNIMEFKKATVNGKSYGLAYTEAQAGMDKRKGIDTATEMEKWTQAIEQDKQEMVASLEKFPPNDQFDADKLTFISSEFIKDLAGEDEKQKEQTTNFMICLALCHTVLTEPSKEDPTKLEFKAESPDEAALVQAASDAGFTFLKRTRTGGVVRVLGEEKSFDILNVLAFNSTRKRMSVICRIDGHIAIITKGADSVLFARLDPEKNEPAMLKSTADCLEEYASEGLRTLCVAGREISEKEYQEWCSRYDDASNSLENREERMEELASEIESNLVLYGGTAIEDRLQIGVPESIERLGRAGIKLWVLTGDKIETAINIGFSCNLLGNNMELLIIRAEDTQDIAESIDRELSEYLKKFEMTGSKEELVQAKKDHSIPTAEVAVIIDGAALATVFESEALQRKFLLLCKQCKSVLCCRVSPSQKAAVVKLVRDSLDVMTLAIGDGANDVAMIQTANVGVGIIGEEGRQAAMSSDYALGQFRFLNKLVLVHGRWDYKRLAEMIPSFFYKNVVFTMILFWYGIYTNFDGSYLLEFTNITFFNLAYTSLPVIFLGIFDQDVEANVSIRVPQLYKTGILRHEWSQYKFLWYMFDGLFQSVISFFFPALIFLKGILATYNGLNVDHRFWIGVFTTHIAVTSCDLYVLLRQYRWDWLTLLIDALSILIVFFWTGVYSSSTYSGEYYKVAAQVYGTLGFWVVLVAGVIANLIPRFVYNTLQILYRPRDIDIIRECVARGDFDERVKEISSDEEKAISNDSSSEGATRGRTHSLQRITTSRDLPELTTAQSLVKTFTHASLKH</sequence>
<dbReference type="InterPro" id="IPR008250">
    <property type="entry name" value="ATPase_P-typ_transduc_dom_A_sf"/>
</dbReference>
<feature type="transmembrane region" description="Helical" evidence="24">
    <location>
        <begin position="1058"/>
        <end position="1079"/>
    </location>
</feature>
<evidence type="ECO:0000256" key="1">
    <source>
        <dbReference type="ARBA" id="ARBA00001946"/>
    </source>
</evidence>
<evidence type="ECO:0000256" key="21">
    <source>
        <dbReference type="PIRSR" id="PIRSR606539-1"/>
    </source>
</evidence>
<evidence type="ECO:0000313" key="28">
    <source>
        <dbReference type="EMBL" id="CDR41087.1"/>
    </source>
</evidence>
<evidence type="ECO:0000256" key="10">
    <source>
        <dbReference type="ARBA" id="ARBA00022840"/>
    </source>
</evidence>
<feature type="binding site" evidence="22">
    <location>
        <position position="835"/>
    </location>
    <ligand>
        <name>ATP</name>
        <dbReference type="ChEBI" id="CHEBI:30616"/>
    </ligand>
</feature>
<dbReference type="GO" id="GO:0005524">
    <property type="term" value="F:ATP binding"/>
    <property type="evidence" value="ECO:0007669"/>
    <property type="project" value="UniProtKB-UniRule"/>
</dbReference>
<feature type="binding site" evidence="22">
    <location>
        <position position="525"/>
    </location>
    <ligand>
        <name>ATP</name>
        <dbReference type="ChEBI" id="CHEBI:30616"/>
    </ligand>
</feature>
<keyword evidence="12 24" id="KW-1278">Translocase</keyword>
<dbReference type="Pfam" id="PF16212">
    <property type="entry name" value="PhoLip_ATPase_C"/>
    <property type="match status" value="1"/>
</dbReference>
<dbReference type="Pfam" id="PF16209">
    <property type="entry name" value="PhoLip_ATPase_N"/>
    <property type="match status" value="1"/>
</dbReference>
<organism evidence="28">
    <name type="scientific">Cyberlindnera fabianii</name>
    <name type="common">Yeast</name>
    <name type="synonym">Hansenula fabianii</name>
    <dbReference type="NCBI Taxonomy" id="36022"/>
    <lineage>
        <taxon>Eukaryota</taxon>
        <taxon>Fungi</taxon>
        <taxon>Dikarya</taxon>
        <taxon>Ascomycota</taxon>
        <taxon>Saccharomycotina</taxon>
        <taxon>Saccharomycetes</taxon>
        <taxon>Phaffomycetales</taxon>
        <taxon>Phaffomycetaceae</taxon>
        <taxon>Cyberlindnera</taxon>
    </lineage>
</organism>
<keyword evidence="5" id="KW-1003">Cell membrane</keyword>
<evidence type="ECO:0000259" key="27">
    <source>
        <dbReference type="Pfam" id="PF16212"/>
    </source>
</evidence>
<keyword evidence="13 24" id="KW-1133">Transmembrane helix</keyword>
<dbReference type="InterPro" id="IPR018303">
    <property type="entry name" value="ATPase_P-typ_P_site"/>
</dbReference>
<dbReference type="SUPFAM" id="SSF81653">
    <property type="entry name" value="Calcium ATPase, transduction domain A"/>
    <property type="match status" value="1"/>
</dbReference>
<feature type="binding site" evidence="22">
    <location>
        <position position="523"/>
    </location>
    <ligand>
        <name>ATP</name>
        <dbReference type="ChEBI" id="CHEBI:30616"/>
    </ligand>
</feature>
<dbReference type="InterPro" id="IPR023298">
    <property type="entry name" value="ATPase_P-typ_TM_dom_sf"/>
</dbReference>
<dbReference type="SFLD" id="SFLDS00003">
    <property type="entry name" value="Haloacid_Dehalogenase"/>
    <property type="match status" value="1"/>
</dbReference>
<dbReference type="InterPro" id="IPR044492">
    <property type="entry name" value="P_typ_ATPase_HD_dom"/>
</dbReference>
<evidence type="ECO:0000256" key="19">
    <source>
        <dbReference type="ARBA" id="ARBA00051303"/>
    </source>
</evidence>
<feature type="transmembrane region" description="Helical" evidence="24">
    <location>
        <begin position="407"/>
        <end position="431"/>
    </location>
</feature>
<dbReference type="Gene3D" id="2.70.150.10">
    <property type="entry name" value="Calcium-transporting ATPase, cytoplasmic transduction domain A"/>
    <property type="match status" value="1"/>
</dbReference>
<comment type="similarity">
    <text evidence="3 24">Belongs to the cation transport ATPase (P-type) (TC 3.A.3) family. Type IV subfamily.</text>
</comment>
<feature type="binding site" evidence="22">
    <location>
        <position position="973"/>
    </location>
    <ligand>
        <name>ATP</name>
        <dbReference type="ChEBI" id="CHEBI:30616"/>
    </ligand>
</feature>
<keyword evidence="14" id="KW-0445">Lipid transport</keyword>
<evidence type="ECO:0000256" key="13">
    <source>
        <dbReference type="ARBA" id="ARBA00022989"/>
    </source>
</evidence>
<keyword evidence="7 24" id="KW-0812">Transmembrane</keyword>
<dbReference type="SUPFAM" id="SSF56784">
    <property type="entry name" value="HAD-like"/>
    <property type="match status" value="1"/>
</dbReference>
<evidence type="ECO:0000256" key="22">
    <source>
        <dbReference type="PIRSR" id="PIRSR606539-2"/>
    </source>
</evidence>
<feature type="binding site" evidence="22">
    <location>
        <position position="755"/>
    </location>
    <ligand>
        <name>ATP</name>
        <dbReference type="ChEBI" id="CHEBI:30616"/>
    </ligand>
</feature>
<feature type="binding site" evidence="23">
    <location>
        <position position="969"/>
    </location>
    <ligand>
        <name>Mg(2+)</name>
        <dbReference type="ChEBI" id="CHEBI:18420"/>
    </ligand>
</feature>
<evidence type="ECO:0000259" key="26">
    <source>
        <dbReference type="Pfam" id="PF16209"/>
    </source>
</evidence>
<keyword evidence="15 24" id="KW-0472">Membrane</keyword>
<feature type="binding site" evidence="22">
    <location>
        <position position="524"/>
    </location>
    <ligand>
        <name>ATP</name>
        <dbReference type="ChEBI" id="CHEBI:30616"/>
    </ligand>
</feature>
<comment type="subcellular location">
    <subcellularLocation>
        <location evidence="2">Cell membrane</location>
        <topology evidence="2">Multi-pass membrane protein</topology>
    </subcellularLocation>
    <subcellularLocation>
        <location evidence="24">Membrane</location>
        <topology evidence="24">Multi-pass membrane protein</topology>
    </subcellularLocation>
</comment>
<evidence type="ECO:0000256" key="20">
    <source>
        <dbReference type="ARBA" id="ARBA00052223"/>
    </source>
</evidence>
<evidence type="ECO:0000256" key="24">
    <source>
        <dbReference type="RuleBase" id="RU362033"/>
    </source>
</evidence>
<evidence type="ECO:0000256" key="16">
    <source>
        <dbReference type="ARBA" id="ARBA00034036"/>
    </source>
</evidence>
<gene>
    <name evidence="28" type="ORF">CYFA0S_06e01398g</name>
</gene>
<dbReference type="VEuPathDB" id="FungiDB:BON22_1232"/>
<dbReference type="GO" id="GO:0005886">
    <property type="term" value="C:plasma membrane"/>
    <property type="evidence" value="ECO:0007669"/>
    <property type="project" value="UniProtKB-SubCell"/>
</dbReference>
<evidence type="ECO:0000256" key="12">
    <source>
        <dbReference type="ARBA" id="ARBA00022967"/>
    </source>
</evidence>
<feature type="domain" description="P-type ATPase N-terminal" evidence="26">
    <location>
        <begin position="46"/>
        <end position="93"/>
    </location>
</feature>
<feature type="binding site" evidence="22">
    <location>
        <position position="656"/>
    </location>
    <ligand>
        <name>ATP</name>
        <dbReference type="ChEBI" id="CHEBI:30616"/>
    </ligand>
</feature>
<comment type="catalytic activity">
    <reaction evidence="17">
        <text>a 1,2-diacyl-sn-glycero-3-phosphoethanolamine(out) + ATP + H2O = a 1,2-diacyl-sn-glycero-3-phosphoethanolamine(in) + ADP + phosphate + H(+)</text>
        <dbReference type="Rhea" id="RHEA:66132"/>
        <dbReference type="ChEBI" id="CHEBI:15377"/>
        <dbReference type="ChEBI" id="CHEBI:15378"/>
        <dbReference type="ChEBI" id="CHEBI:30616"/>
        <dbReference type="ChEBI" id="CHEBI:43474"/>
        <dbReference type="ChEBI" id="CHEBI:64612"/>
        <dbReference type="ChEBI" id="CHEBI:456216"/>
    </reaction>
    <physiologicalReaction direction="left-to-right" evidence="17">
        <dbReference type="Rhea" id="RHEA:66133"/>
    </physiologicalReaction>
</comment>
<feature type="transmembrane region" description="Helical" evidence="24">
    <location>
        <begin position="451"/>
        <end position="475"/>
    </location>
</feature>
<dbReference type="NCBIfam" id="TIGR01652">
    <property type="entry name" value="ATPase-Plipid"/>
    <property type="match status" value="1"/>
</dbReference>
<dbReference type="PRINTS" id="PR00119">
    <property type="entry name" value="CATATPASE"/>
</dbReference>
<dbReference type="FunFam" id="3.40.1110.10:FF:000087">
    <property type="entry name" value="Phospholipid-transporting ATPase"/>
    <property type="match status" value="1"/>
</dbReference>
<keyword evidence="11 23" id="KW-0460">Magnesium</keyword>
<feature type="binding site" evidence="23">
    <location>
        <position position="525"/>
    </location>
    <ligand>
        <name>Mg(2+)</name>
        <dbReference type="ChEBI" id="CHEBI:18420"/>
    </ligand>
</feature>
<name>A0A061B0E5_CYBFA</name>
<evidence type="ECO:0000256" key="17">
    <source>
        <dbReference type="ARBA" id="ARBA00049128"/>
    </source>
</evidence>
<dbReference type="GO" id="GO:0090554">
    <property type="term" value="F:phosphatidylcholine floppase activity"/>
    <property type="evidence" value="ECO:0007669"/>
    <property type="project" value="RHEA"/>
</dbReference>
<dbReference type="FunFam" id="3.40.50.1000:FF:000001">
    <property type="entry name" value="Phospholipid-transporting ATPase IC"/>
    <property type="match status" value="1"/>
</dbReference>
<keyword evidence="10 22" id="KW-0067">ATP-binding</keyword>
<feature type="binding site" evidence="22">
    <location>
        <position position="837"/>
    </location>
    <ligand>
        <name>ATP</name>
        <dbReference type="ChEBI" id="CHEBI:30616"/>
    </ligand>
</feature>
<feature type="transmembrane region" description="Helical" evidence="24">
    <location>
        <begin position="1030"/>
        <end position="1046"/>
    </location>
</feature>
<feature type="transmembrane region" description="Helical" evidence="24">
    <location>
        <begin position="1215"/>
        <end position="1235"/>
    </location>
</feature>
<feature type="binding site" evidence="22">
    <location>
        <position position="836"/>
    </location>
    <ligand>
        <name>ATP</name>
        <dbReference type="ChEBI" id="CHEBI:30616"/>
    </ligand>
</feature>
<feature type="binding site" evidence="23">
    <location>
        <position position="523"/>
    </location>
    <ligand>
        <name>Mg(2+)</name>
        <dbReference type="ChEBI" id="CHEBI:18420"/>
    </ligand>
</feature>
<evidence type="ECO:0000256" key="18">
    <source>
        <dbReference type="ARBA" id="ARBA00050913"/>
    </source>
</evidence>
<dbReference type="OrthoDB" id="377733at2759"/>
<dbReference type="GO" id="GO:0140351">
    <property type="term" value="F:glycosylceramide flippase activity"/>
    <property type="evidence" value="ECO:0007669"/>
    <property type="project" value="UniProtKB-ARBA"/>
</dbReference>
<proteinExistence type="inferred from homology"/>
<evidence type="ECO:0000256" key="5">
    <source>
        <dbReference type="ARBA" id="ARBA00022475"/>
    </source>
</evidence>
<comment type="catalytic activity">
    <reaction evidence="19">
        <text>a 1,2-diacyl-sn-glycero-3-phospho-L-serine(out) + ATP + H2O = a 1,2-diacyl-sn-glycero-3-phospho-L-serine(in) + ADP + phosphate + H(+)</text>
        <dbReference type="Rhea" id="RHEA:38567"/>
        <dbReference type="ChEBI" id="CHEBI:15377"/>
        <dbReference type="ChEBI" id="CHEBI:15378"/>
        <dbReference type="ChEBI" id="CHEBI:30616"/>
        <dbReference type="ChEBI" id="CHEBI:43474"/>
        <dbReference type="ChEBI" id="CHEBI:57262"/>
        <dbReference type="ChEBI" id="CHEBI:456216"/>
    </reaction>
    <physiologicalReaction direction="left-to-right" evidence="19">
        <dbReference type="Rhea" id="RHEA:38568"/>
    </physiologicalReaction>
</comment>
<evidence type="ECO:0000256" key="15">
    <source>
        <dbReference type="ARBA" id="ARBA00023136"/>
    </source>
</evidence>
<dbReference type="EMBL" id="LK052891">
    <property type="protein sequence ID" value="CDR41087.1"/>
    <property type="molecule type" value="Genomic_DNA"/>
</dbReference>
<reference evidence="28" key="1">
    <citation type="journal article" date="2014" name="Genome Announc.">
        <title>Genome sequence of the yeast Cyberlindnera fabianii (Hansenula fabianii).</title>
        <authorList>
            <person name="Freel K.C."/>
            <person name="Sarilar V."/>
            <person name="Neuveglise C."/>
            <person name="Devillers H."/>
            <person name="Friedrich A."/>
            <person name="Schacherer J."/>
        </authorList>
    </citation>
    <scope>NUCLEOTIDE SEQUENCE</scope>
    <source>
        <strain evidence="28">YJS4271</strain>
    </source>
</reference>
<comment type="cofactor">
    <cofactor evidence="1 23">
        <name>Mg(2+)</name>
        <dbReference type="ChEBI" id="CHEBI:18420"/>
    </cofactor>
</comment>
<evidence type="ECO:0000256" key="8">
    <source>
        <dbReference type="ARBA" id="ARBA00022723"/>
    </source>
</evidence>
<evidence type="ECO:0000256" key="9">
    <source>
        <dbReference type="ARBA" id="ARBA00022741"/>
    </source>
</evidence>
<dbReference type="CDD" id="cd02073">
    <property type="entry name" value="P-type_ATPase_APLT_Dnf-like"/>
    <property type="match status" value="1"/>
</dbReference>
<keyword evidence="8 23" id="KW-0479">Metal-binding</keyword>
<dbReference type="Pfam" id="PF13246">
    <property type="entry name" value="Cation_ATPase"/>
    <property type="match status" value="1"/>
</dbReference>
<evidence type="ECO:0000256" key="4">
    <source>
        <dbReference type="ARBA" id="ARBA00022448"/>
    </source>
</evidence>
<dbReference type="InterPro" id="IPR006539">
    <property type="entry name" value="P-type_ATPase_IV"/>
</dbReference>
<dbReference type="GO" id="GO:0000287">
    <property type="term" value="F:magnesium ion binding"/>
    <property type="evidence" value="ECO:0007669"/>
    <property type="project" value="UniProtKB-UniRule"/>
</dbReference>
<dbReference type="InterPro" id="IPR036412">
    <property type="entry name" value="HAD-like_sf"/>
</dbReference>
<evidence type="ECO:0000256" key="6">
    <source>
        <dbReference type="ARBA" id="ARBA00022553"/>
    </source>
</evidence>
<dbReference type="InterPro" id="IPR023214">
    <property type="entry name" value="HAD_sf"/>
</dbReference>
<comment type="catalytic activity">
    <reaction evidence="20">
        <text>a 1,2-diacyl-sn-glycero-3-phosphocholine(out) + ATP + H2O = a 1,2-diacyl-sn-glycero-3-phosphocholine(in) + ADP + phosphate + H(+)</text>
        <dbReference type="Rhea" id="RHEA:38583"/>
        <dbReference type="ChEBI" id="CHEBI:15377"/>
        <dbReference type="ChEBI" id="CHEBI:15378"/>
        <dbReference type="ChEBI" id="CHEBI:30616"/>
        <dbReference type="ChEBI" id="CHEBI:43474"/>
        <dbReference type="ChEBI" id="CHEBI:57643"/>
        <dbReference type="ChEBI" id="CHEBI:456216"/>
    </reaction>
    <physiologicalReaction direction="left-to-right" evidence="20">
        <dbReference type="Rhea" id="RHEA:38584"/>
    </physiologicalReaction>
</comment>
<feature type="transmembrane region" description="Helical" evidence="24">
    <location>
        <begin position="1148"/>
        <end position="1168"/>
    </location>
</feature>
<dbReference type="SFLD" id="SFLDF00027">
    <property type="entry name" value="p-type_atpase"/>
    <property type="match status" value="1"/>
</dbReference>
<dbReference type="FunFam" id="3.40.50.1000:FF:000108">
    <property type="entry name" value="Phospholipid-transporting ATPase"/>
    <property type="match status" value="1"/>
</dbReference>
<feature type="binding site" evidence="22">
    <location>
        <position position="949"/>
    </location>
    <ligand>
        <name>ATP</name>
        <dbReference type="ChEBI" id="CHEBI:30616"/>
    </ligand>
</feature>
<feature type="binding site" evidence="22">
    <location>
        <position position="972"/>
    </location>
    <ligand>
        <name>ATP</name>
        <dbReference type="ChEBI" id="CHEBI:30616"/>
    </ligand>
</feature>
<evidence type="ECO:0000256" key="25">
    <source>
        <dbReference type="SAM" id="MobiDB-lite"/>
    </source>
</evidence>
<feature type="binding site" evidence="22">
    <location>
        <position position="719"/>
    </location>
    <ligand>
        <name>ATP</name>
        <dbReference type="ChEBI" id="CHEBI:30616"/>
    </ligand>
</feature>
<evidence type="ECO:0000256" key="14">
    <source>
        <dbReference type="ARBA" id="ARBA00023055"/>
    </source>
</evidence>
<dbReference type="GO" id="GO:0090556">
    <property type="term" value="F:phosphatidylserine floppase activity"/>
    <property type="evidence" value="ECO:0007669"/>
    <property type="project" value="RHEA"/>
</dbReference>
<evidence type="ECO:0000256" key="2">
    <source>
        <dbReference type="ARBA" id="ARBA00004651"/>
    </source>
</evidence>
<dbReference type="PANTHER" id="PTHR24092:SF180">
    <property type="entry name" value="PHOSPHOLIPID-TRANSPORTING ATPASE DNF1-RELATED"/>
    <property type="match status" value="1"/>
</dbReference>
<dbReference type="SFLD" id="SFLDG00002">
    <property type="entry name" value="C1.7:_P-type_atpase_like"/>
    <property type="match status" value="1"/>
</dbReference>